<dbReference type="Proteomes" id="UP001148838">
    <property type="component" value="Unassembled WGS sequence"/>
</dbReference>
<comment type="caution">
    <text evidence="1">The sequence shown here is derived from an EMBL/GenBank/DDBJ whole genome shotgun (WGS) entry which is preliminary data.</text>
</comment>
<evidence type="ECO:0000313" key="1">
    <source>
        <dbReference type="EMBL" id="KAJ4441760.1"/>
    </source>
</evidence>
<name>A0ABQ8T5I3_PERAM</name>
<proteinExistence type="predicted"/>
<organism evidence="1 2">
    <name type="scientific">Periplaneta americana</name>
    <name type="common">American cockroach</name>
    <name type="synonym">Blatta americana</name>
    <dbReference type="NCBI Taxonomy" id="6978"/>
    <lineage>
        <taxon>Eukaryota</taxon>
        <taxon>Metazoa</taxon>
        <taxon>Ecdysozoa</taxon>
        <taxon>Arthropoda</taxon>
        <taxon>Hexapoda</taxon>
        <taxon>Insecta</taxon>
        <taxon>Pterygota</taxon>
        <taxon>Neoptera</taxon>
        <taxon>Polyneoptera</taxon>
        <taxon>Dictyoptera</taxon>
        <taxon>Blattodea</taxon>
        <taxon>Blattoidea</taxon>
        <taxon>Blattidae</taxon>
        <taxon>Blattinae</taxon>
        <taxon>Periplaneta</taxon>
    </lineage>
</organism>
<protein>
    <submittedName>
        <fullName evidence="1">Uncharacterized protein</fullName>
    </submittedName>
</protein>
<gene>
    <name evidence="1" type="ORF">ANN_11618</name>
</gene>
<keyword evidence="2" id="KW-1185">Reference proteome</keyword>
<evidence type="ECO:0000313" key="2">
    <source>
        <dbReference type="Proteomes" id="UP001148838"/>
    </source>
</evidence>
<sequence>MAGLCEGGNEPPGSLKAICKLISVDEIGDSEMIFGEMRSRIGHILSHIRLTIGENVGKLQPAGKRSHDRQKEGEVGRSWSRQMKCARICFLGHVLWRREERRESDRGREGRNPENSGGAIFWTSVEISSIVLSRNYGLVIKEERQVSEQLLL</sequence>
<dbReference type="EMBL" id="JAJSOF020000015">
    <property type="protein sequence ID" value="KAJ4441760.1"/>
    <property type="molecule type" value="Genomic_DNA"/>
</dbReference>
<accession>A0ABQ8T5I3</accession>
<reference evidence="1 2" key="1">
    <citation type="journal article" date="2022" name="Allergy">
        <title>Genome assembly and annotation of Periplaneta americana reveal a comprehensive cockroach allergen profile.</title>
        <authorList>
            <person name="Wang L."/>
            <person name="Xiong Q."/>
            <person name="Saelim N."/>
            <person name="Wang L."/>
            <person name="Nong W."/>
            <person name="Wan A.T."/>
            <person name="Shi M."/>
            <person name="Liu X."/>
            <person name="Cao Q."/>
            <person name="Hui J.H.L."/>
            <person name="Sookrung N."/>
            <person name="Leung T.F."/>
            <person name="Tungtrongchitr A."/>
            <person name="Tsui S.K.W."/>
        </authorList>
    </citation>
    <scope>NUCLEOTIDE SEQUENCE [LARGE SCALE GENOMIC DNA]</scope>
    <source>
        <strain evidence="1">PWHHKU_190912</strain>
    </source>
</reference>